<organism evidence="1">
    <name type="scientific">Ralstonia solanacearum</name>
    <name type="common">Pseudomonas solanacearum</name>
    <dbReference type="NCBI Taxonomy" id="305"/>
    <lineage>
        <taxon>Bacteria</taxon>
        <taxon>Pseudomonadati</taxon>
        <taxon>Pseudomonadota</taxon>
        <taxon>Betaproteobacteria</taxon>
        <taxon>Burkholderiales</taxon>
        <taxon>Burkholderiaceae</taxon>
        <taxon>Ralstonia</taxon>
        <taxon>Ralstonia solanacearum species complex</taxon>
    </lineage>
</organism>
<sequence>MSDDLIGCDHCGGRARFFAGRKEAVIVCTQCGMGTPPVQIVTTKEAAFEELAEIWNRRVEYRPTDEHELASIARRELTPADIPMLLDAIARNTIDWETRGPMFAALAAQVTRPVMRGTAEVPMSSVLADAGRYRKLVRLAKVIYVDGRPWIRFEPLDALGAELAEGEEDSFARMDVFVARAVDALEPQLD</sequence>
<evidence type="ECO:0000313" key="1">
    <source>
        <dbReference type="EMBL" id="CUV19582.1"/>
    </source>
</evidence>
<proteinExistence type="predicted"/>
<gene>
    <name evidence="1" type="ORF">PSS4_v1_1070015</name>
</gene>
<protein>
    <submittedName>
        <fullName evidence="1">Uncharacterized protein</fullName>
    </submittedName>
</protein>
<dbReference type="Pfam" id="PF14354">
    <property type="entry name" value="Lar_restr_allev"/>
    <property type="match status" value="1"/>
</dbReference>
<accession>A0A0S4UBU7</accession>
<name>A0A0S4UBU7_RALSL</name>
<dbReference type="EMBL" id="LN899821">
    <property type="protein sequence ID" value="CUV19582.1"/>
    <property type="molecule type" value="Genomic_DNA"/>
</dbReference>
<reference evidence="1" key="1">
    <citation type="submission" date="2015-10" db="EMBL/GenBank/DDBJ databases">
        <authorList>
            <person name="Gilbert D.G."/>
        </authorList>
    </citation>
    <scope>NUCLEOTIDE SEQUENCE</scope>
    <source>
        <strain evidence="1">Phyl III-seqv23</strain>
    </source>
</reference>
<dbReference type="AlphaFoldDB" id="A0A0S4UBU7"/>